<evidence type="ECO:0000313" key="13">
    <source>
        <dbReference type="Proteomes" id="UP000646827"/>
    </source>
</evidence>
<keyword evidence="5" id="KW-0493">Microtubule</keyword>
<feature type="region of interest" description="Disordered" evidence="11">
    <location>
        <begin position="1"/>
        <end position="34"/>
    </location>
</feature>
<evidence type="ECO:0000256" key="7">
    <source>
        <dbReference type="ARBA" id="ARBA00022840"/>
    </source>
</evidence>
<gene>
    <name evidence="12" type="ORF">INT45_004805</name>
</gene>
<dbReference type="SUPFAM" id="SSF52540">
    <property type="entry name" value="P-loop containing nucleoside triphosphate hydrolases"/>
    <property type="match status" value="1"/>
</dbReference>
<dbReference type="GO" id="GO:0000226">
    <property type="term" value="P:microtubule cytoskeleton organization"/>
    <property type="evidence" value="ECO:0007669"/>
    <property type="project" value="TreeGrafter"/>
</dbReference>
<comment type="similarity">
    <text evidence="2">Belongs to the dynein light intermediate chain family.</text>
</comment>
<dbReference type="InterPro" id="IPR008467">
    <property type="entry name" value="Dynein1_light_intermed_chain"/>
</dbReference>
<accession>A0A8H7RUC8</accession>
<dbReference type="AlphaFoldDB" id="A0A8H7RUC8"/>
<evidence type="ECO:0008006" key="14">
    <source>
        <dbReference type="Google" id="ProtNLM"/>
    </source>
</evidence>
<dbReference type="PANTHER" id="PTHR12688">
    <property type="entry name" value="DYNEIN LIGHT INTERMEDIATE CHAIN"/>
    <property type="match status" value="1"/>
</dbReference>
<organism evidence="12 13">
    <name type="scientific">Circinella minor</name>
    <dbReference type="NCBI Taxonomy" id="1195481"/>
    <lineage>
        <taxon>Eukaryota</taxon>
        <taxon>Fungi</taxon>
        <taxon>Fungi incertae sedis</taxon>
        <taxon>Mucoromycota</taxon>
        <taxon>Mucoromycotina</taxon>
        <taxon>Mucoromycetes</taxon>
        <taxon>Mucorales</taxon>
        <taxon>Lichtheimiaceae</taxon>
        <taxon>Circinella</taxon>
    </lineage>
</organism>
<keyword evidence="10" id="KW-0206">Cytoskeleton</keyword>
<comment type="caution">
    <text evidence="12">The sequence shown here is derived from an EMBL/GenBank/DDBJ whole genome shotgun (WGS) entry which is preliminary data.</text>
</comment>
<evidence type="ECO:0000256" key="8">
    <source>
        <dbReference type="ARBA" id="ARBA00023017"/>
    </source>
</evidence>
<keyword evidence="8" id="KW-0243">Dynein</keyword>
<dbReference type="GO" id="GO:0005868">
    <property type="term" value="C:cytoplasmic dynein complex"/>
    <property type="evidence" value="ECO:0007669"/>
    <property type="project" value="InterPro"/>
</dbReference>
<dbReference type="GO" id="GO:0007018">
    <property type="term" value="P:microtubule-based movement"/>
    <property type="evidence" value="ECO:0007669"/>
    <property type="project" value="InterPro"/>
</dbReference>
<feature type="compositionally biased region" description="Polar residues" evidence="11">
    <location>
        <begin position="1"/>
        <end position="10"/>
    </location>
</feature>
<keyword evidence="4" id="KW-0963">Cytoplasm</keyword>
<feature type="region of interest" description="Disordered" evidence="11">
    <location>
        <begin position="472"/>
        <end position="497"/>
    </location>
</feature>
<dbReference type="EMBL" id="JAEPRB010000412">
    <property type="protein sequence ID" value="KAG2216387.1"/>
    <property type="molecule type" value="Genomic_DNA"/>
</dbReference>
<evidence type="ECO:0000313" key="12">
    <source>
        <dbReference type="EMBL" id="KAG2216387.1"/>
    </source>
</evidence>
<dbReference type="GO" id="GO:0045504">
    <property type="term" value="F:dynein heavy chain binding"/>
    <property type="evidence" value="ECO:0007669"/>
    <property type="project" value="TreeGrafter"/>
</dbReference>
<dbReference type="Proteomes" id="UP000646827">
    <property type="component" value="Unassembled WGS sequence"/>
</dbReference>
<feature type="compositionally biased region" description="Polar residues" evidence="11">
    <location>
        <begin position="18"/>
        <end position="34"/>
    </location>
</feature>
<dbReference type="InterPro" id="IPR027417">
    <property type="entry name" value="P-loop_NTPase"/>
</dbReference>
<sequence length="627" mass="68342">MTASLANGMSLSPAAVPTASQSTNSVTGTVIQTNGPEKDEIWSGILKGVASSKMVPTKNVLILGDSSCGKSTLIHYLKHDPGPDAPKVDGDDVTTGNSFGVNPSNYAHVPVDNLDEDVTNTLALGYTFTDIQDEENEAIARLGMYQLGLSAPEYLPLLKFALSSETLADSLVILAIDWTRPWKFLDSFQRWIDVLQHVIDEICKEGATADASSSWTKGKAVVDELREKVEHYLQTYSEPSSNMINGYTMASSNSTSSVPSTPTNFVTSTPLVTTTTSADQVTLPLTQGCLSTNLGVPIVIVCCKSDALNMLEQSQDYKEEQFDFIQQTLRCVCMKYGAALFYTSTLHPYTFHNLRQYILHRLLTTQTKAYPFSLKAQVVERDSVMVPAGWDSWGKIRVLREGFDCEGVHQGWDADMESIIDRQDPGAHGARGVYEEAIPDPEAEEQPLNIQPPVTCEDEQVFFERHYETLRPLRRPDGANKARNGTTTSRPSVIGPIDMSQATLDLVEEDDASRAARPKDPATERQGTRPMPPHLDPIVTPMDSVGTGATAGFPAGTDGASNQVIANFFQSLLLRKASTGGGSPTATSPGASLPAATTEDNSVRRSAISRKEVHRELDRMRQYVNKP</sequence>
<feature type="region of interest" description="Disordered" evidence="11">
    <location>
        <begin position="509"/>
        <end position="535"/>
    </location>
</feature>
<keyword evidence="13" id="KW-1185">Reference proteome</keyword>
<feature type="compositionally biased region" description="Basic and acidic residues" evidence="11">
    <location>
        <begin position="609"/>
        <end position="621"/>
    </location>
</feature>
<dbReference type="OrthoDB" id="27603at2759"/>
<reference evidence="12 13" key="1">
    <citation type="submission" date="2020-12" db="EMBL/GenBank/DDBJ databases">
        <title>Metabolic potential, ecology and presence of endohyphal bacteria is reflected in genomic diversity of Mucoromycotina.</title>
        <authorList>
            <person name="Muszewska A."/>
            <person name="Okrasinska A."/>
            <person name="Steczkiewicz K."/>
            <person name="Drgas O."/>
            <person name="Orlowska M."/>
            <person name="Perlinska-Lenart U."/>
            <person name="Aleksandrzak-Piekarczyk T."/>
            <person name="Szatraj K."/>
            <person name="Zielenkiewicz U."/>
            <person name="Pilsyk S."/>
            <person name="Malc E."/>
            <person name="Mieczkowski P."/>
            <person name="Kruszewska J.S."/>
            <person name="Biernat P."/>
            <person name="Pawlowska J."/>
        </authorList>
    </citation>
    <scope>NUCLEOTIDE SEQUENCE [LARGE SCALE GENOMIC DNA]</scope>
    <source>
        <strain evidence="12 13">CBS 142.35</strain>
    </source>
</reference>
<feature type="region of interest" description="Disordered" evidence="11">
    <location>
        <begin position="578"/>
        <end position="627"/>
    </location>
</feature>
<keyword evidence="7" id="KW-0067">ATP-binding</keyword>
<feature type="compositionally biased region" description="Basic and acidic residues" evidence="11">
    <location>
        <begin position="512"/>
        <end position="527"/>
    </location>
</feature>
<evidence type="ECO:0000256" key="9">
    <source>
        <dbReference type="ARBA" id="ARBA00023175"/>
    </source>
</evidence>
<name>A0A8H7RUC8_9FUNG</name>
<comment type="subcellular location">
    <subcellularLocation>
        <location evidence="1">Cytoplasm</location>
        <location evidence="1">Cytoskeleton</location>
    </subcellularLocation>
</comment>
<dbReference type="GO" id="GO:0005874">
    <property type="term" value="C:microtubule"/>
    <property type="evidence" value="ECO:0007669"/>
    <property type="project" value="UniProtKB-KW"/>
</dbReference>
<dbReference type="Gene3D" id="3.40.50.300">
    <property type="entry name" value="P-loop containing nucleotide triphosphate hydrolases"/>
    <property type="match status" value="1"/>
</dbReference>
<proteinExistence type="inferred from homology"/>
<evidence type="ECO:0000256" key="5">
    <source>
        <dbReference type="ARBA" id="ARBA00022701"/>
    </source>
</evidence>
<evidence type="ECO:0000256" key="10">
    <source>
        <dbReference type="ARBA" id="ARBA00023212"/>
    </source>
</evidence>
<dbReference type="PANTHER" id="PTHR12688:SF0">
    <property type="entry name" value="DYNEIN LIGHT INTERMEDIATE CHAIN"/>
    <property type="match status" value="1"/>
</dbReference>
<evidence type="ECO:0000256" key="3">
    <source>
        <dbReference type="ARBA" id="ARBA00022448"/>
    </source>
</evidence>
<dbReference type="InterPro" id="IPR022780">
    <property type="entry name" value="Dynein_light_int_chain"/>
</dbReference>
<evidence type="ECO:0000256" key="11">
    <source>
        <dbReference type="SAM" id="MobiDB-lite"/>
    </source>
</evidence>
<dbReference type="GO" id="GO:0005524">
    <property type="term" value="F:ATP binding"/>
    <property type="evidence" value="ECO:0007669"/>
    <property type="project" value="UniProtKB-KW"/>
</dbReference>
<dbReference type="Pfam" id="PF05783">
    <property type="entry name" value="DLIC"/>
    <property type="match status" value="3"/>
</dbReference>
<evidence type="ECO:0000256" key="4">
    <source>
        <dbReference type="ARBA" id="ARBA00022490"/>
    </source>
</evidence>
<keyword evidence="6" id="KW-0547">Nucleotide-binding</keyword>
<keyword evidence="9" id="KW-0505">Motor protein</keyword>
<protein>
    <recommendedName>
        <fullName evidence="14">Dynein light intermediate chain</fullName>
    </recommendedName>
</protein>
<evidence type="ECO:0000256" key="2">
    <source>
        <dbReference type="ARBA" id="ARBA00006831"/>
    </source>
</evidence>
<dbReference type="GO" id="GO:0035974">
    <property type="term" value="C:meiotic spindle pole body"/>
    <property type="evidence" value="ECO:0007669"/>
    <property type="project" value="TreeGrafter"/>
</dbReference>
<keyword evidence="3" id="KW-0813">Transport</keyword>
<evidence type="ECO:0000256" key="1">
    <source>
        <dbReference type="ARBA" id="ARBA00004245"/>
    </source>
</evidence>
<evidence type="ECO:0000256" key="6">
    <source>
        <dbReference type="ARBA" id="ARBA00022741"/>
    </source>
</evidence>